<evidence type="ECO:0000256" key="1">
    <source>
        <dbReference type="ARBA" id="ARBA00004123"/>
    </source>
</evidence>
<keyword evidence="2" id="KW-0539">Nucleus</keyword>
<accession>A0ABD3HKW4</accession>
<evidence type="ECO:0000256" key="2">
    <source>
        <dbReference type="ARBA" id="ARBA00023242"/>
    </source>
</evidence>
<evidence type="ECO:0000313" key="4">
    <source>
        <dbReference type="EMBL" id="KAL3691032.1"/>
    </source>
</evidence>
<name>A0ABD3HKW4_9MARC</name>
<organism evidence="4 5">
    <name type="scientific">Riccia sorocarpa</name>
    <dbReference type="NCBI Taxonomy" id="122646"/>
    <lineage>
        <taxon>Eukaryota</taxon>
        <taxon>Viridiplantae</taxon>
        <taxon>Streptophyta</taxon>
        <taxon>Embryophyta</taxon>
        <taxon>Marchantiophyta</taxon>
        <taxon>Marchantiopsida</taxon>
        <taxon>Marchantiidae</taxon>
        <taxon>Marchantiales</taxon>
        <taxon>Ricciaceae</taxon>
        <taxon>Riccia</taxon>
    </lineage>
</organism>
<dbReference type="GO" id="GO:0005634">
    <property type="term" value="C:nucleus"/>
    <property type="evidence" value="ECO:0007669"/>
    <property type="project" value="UniProtKB-SubCell"/>
</dbReference>
<dbReference type="Pfam" id="PF22754">
    <property type="entry name" value="bHLH-TF_ACT-like_plant"/>
    <property type="match status" value="1"/>
</dbReference>
<proteinExistence type="predicted"/>
<gene>
    <name evidence="4" type="ORF">R1sor_004683</name>
</gene>
<evidence type="ECO:0000313" key="5">
    <source>
        <dbReference type="Proteomes" id="UP001633002"/>
    </source>
</evidence>
<evidence type="ECO:0000259" key="3">
    <source>
        <dbReference type="Pfam" id="PF22754"/>
    </source>
</evidence>
<sequence length="144" mass="15927">MKLTDEIIRFAGFISIDCGSTVSYTESLGIELIGDGDYASDVYLELSCPWRKTVLADVLRTLIDLQLDVFVVQAATNNGTFNTVCKGNVVPDGSKRKSPDVTILVYETNNSSDVAKHRDTYLHKKTKRFQMGIPYGSDVFFSAS</sequence>
<comment type="caution">
    <text evidence="4">The sequence shown here is derived from an EMBL/GenBank/DDBJ whole genome shotgun (WGS) entry which is preliminary data.</text>
</comment>
<reference evidence="4 5" key="1">
    <citation type="submission" date="2024-09" db="EMBL/GenBank/DDBJ databases">
        <title>Chromosome-scale assembly of Riccia sorocarpa.</title>
        <authorList>
            <person name="Paukszto L."/>
        </authorList>
    </citation>
    <scope>NUCLEOTIDE SEQUENCE [LARGE SCALE GENOMIC DNA]</scope>
    <source>
        <strain evidence="4">LP-2024</strain>
        <tissue evidence="4">Aerial parts of the thallus</tissue>
    </source>
</reference>
<keyword evidence="5" id="KW-1185">Reference proteome</keyword>
<comment type="subcellular location">
    <subcellularLocation>
        <location evidence="1">Nucleus</location>
    </subcellularLocation>
</comment>
<dbReference type="EMBL" id="JBJQOH010000003">
    <property type="protein sequence ID" value="KAL3691032.1"/>
    <property type="molecule type" value="Genomic_DNA"/>
</dbReference>
<feature type="domain" description="Plant bHLH transcription factor ACT-like" evidence="3">
    <location>
        <begin position="41"/>
        <end position="83"/>
    </location>
</feature>
<dbReference type="Proteomes" id="UP001633002">
    <property type="component" value="Unassembled WGS sequence"/>
</dbReference>
<dbReference type="AlphaFoldDB" id="A0ABD3HKW4"/>
<dbReference type="InterPro" id="IPR054502">
    <property type="entry name" value="bHLH-TF_ACT-like_plant"/>
</dbReference>
<protein>
    <recommendedName>
        <fullName evidence="3">Plant bHLH transcription factor ACT-like domain-containing protein</fullName>
    </recommendedName>
</protein>